<proteinExistence type="predicted"/>
<accession>A0ACC6TQH8</accession>
<evidence type="ECO:0000313" key="1">
    <source>
        <dbReference type="EMBL" id="MEW9492159.1"/>
    </source>
</evidence>
<evidence type="ECO:0000313" key="2">
    <source>
        <dbReference type="Proteomes" id="UP000053480"/>
    </source>
</evidence>
<protein>
    <submittedName>
        <fullName evidence="1">GNAT family N-acetyltransferase</fullName>
    </submittedName>
</protein>
<organism evidence="1 2">
    <name type="scientific">Candidatus Aramenus sulfurataquae</name>
    <dbReference type="NCBI Taxonomy" id="1326980"/>
    <lineage>
        <taxon>Archaea</taxon>
        <taxon>Thermoproteota</taxon>
        <taxon>Thermoprotei</taxon>
        <taxon>Sulfolobales</taxon>
        <taxon>Sulfolobaceae</taxon>
        <taxon>Candidatus Aramenus</taxon>
    </lineage>
</organism>
<dbReference type="Proteomes" id="UP000053480">
    <property type="component" value="Unassembled WGS sequence"/>
</dbReference>
<comment type="caution">
    <text evidence="1">The sequence shown here is derived from an EMBL/GenBank/DDBJ whole genome shotgun (WGS) entry which is preliminary data.</text>
</comment>
<reference evidence="1" key="1">
    <citation type="submission" date="2024-07" db="EMBL/GenBank/DDBJ databases">
        <title>Metagenome and Metagenome-Assembled Genomes of Archaea from a hot spring from the geothermal field of Los Azufres, Mexico.</title>
        <authorList>
            <person name="Marin-Paredes R."/>
            <person name="Martinez-Romero E."/>
            <person name="Servin-Garciduenas L.E."/>
        </authorList>
    </citation>
    <scope>NUCLEOTIDE SEQUENCE</scope>
    <source>
        <strain evidence="1">AZ1-454</strain>
    </source>
</reference>
<gene>
    <name evidence="1" type="ORF">TQ35_0008180</name>
</gene>
<dbReference type="EMBL" id="JZWS03000013">
    <property type="protein sequence ID" value="MEW9492159.1"/>
    <property type="molecule type" value="Genomic_DNA"/>
</dbReference>
<name>A0ACC6TQH8_9CREN</name>
<sequence>MSTTIRKAREEDWRKIYELYASLDEEDLYLRFFHFYRMSEEEAKELAKGKDHVTFLAEVDGKVVGEATLYNNGEFSLVVDRGYRGRGIGTLLVRRVIEEARAMGIELVKFYTLSENYPMVVLAKKLGFFLSFNEDEVKGELKLKVLCVNS</sequence>